<dbReference type="InterPro" id="IPR007349">
    <property type="entry name" value="DUF418"/>
</dbReference>
<reference evidence="5" key="1">
    <citation type="submission" date="2017-09" db="EMBL/GenBank/DDBJ databases">
        <title>Brachybacterium sp. VM2412.</title>
        <authorList>
            <person name="Tak E.J."/>
            <person name="Bae J.-W."/>
        </authorList>
    </citation>
    <scope>NUCLEOTIDE SEQUENCE [LARGE SCALE GENOMIC DNA]</scope>
    <source>
        <strain evidence="5">VM2412</strain>
    </source>
</reference>
<feature type="transmembrane region" description="Helical" evidence="2">
    <location>
        <begin position="67"/>
        <end position="84"/>
    </location>
</feature>
<feature type="region of interest" description="Disordered" evidence="1">
    <location>
        <begin position="401"/>
        <end position="446"/>
    </location>
</feature>
<dbReference type="RefSeq" id="WP_096803894.1">
    <property type="nucleotide sequence ID" value="NZ_CP023563.1"/>
</dbReference>
<proteinExistence type="predicted"/>
<gene>
    <name evidence="4" type="ORF">CFK38_15560</name>
</gene>
<dbReference type="Pfam" id="PF04235">
    <property type="entry name" value="DUF418"/>
    <property type="match status" value="1"/>
</dbReference>
<dbReference type="AlphaFoldDB" id="A0A291GS62"/>
<dbReference type="KEGG" id="brz:CFK38_15560"/>
<keyword evidence="2" id="KW-0812">Transmembrane</keyword>
<feature type="transmembrane region" description="Helical" evidence="2">
    <location>
        <begin position="359"/>
        <end position="382"/>
    </location>
</feature>
<evidence type="ECO:0000259" key="3">
    <source>
        <dbReference type="Pfam" id="PF04235"/>
    </source>
</evidence>
<keyword evidence="2" id="KW-1133">Transmembrane helix</keyword>
<feature type="transmembrane region" description="Helical" evidence="2">
    <location>
        <begin position="239"/>
        <end position="257"/>
    </location>
</feature>
<dbReference type="PANTHER" id="PTHR30590">
    <property type="entry name" value="INNER MEMBRANE PROTEIN"/>
    <property type="match status" value="1"/>
</dbReference>
<dbReference type="EMBL" id="CP023563">
    <property type="protein sequence ID" value="ATG52784.1"/>
    <property type="molecule type" value="Genomic_DNA"/>
</dbReference>
<keyword evidence="5" id="KW-1185">Reference proteome</keyword>
<organism evidence="4 5">
    <name type="scientific">Brachybacterium vulturis</name>
    <dbReference type="NCBI Taxonomy" id="2017484"/>
    <lineage>
        <taxon>Bacteria</taxon>
        <taxon>Bacillati</taxon>
        <taxon>Actinomycetota</taxon>
        <taxon>Actinomycetes</taxon>
        <taxon>Micrococcales</taxon>
        <taxon>Dermabacteraceae</taxon>
        <taxon>Brachybacterium</taxon>
    </lineage>
</organism>
<feature type="domain" description="DUF418" evidence="3">
    <location>
        <begin position="218"/>
        <end position="399"/>
    </location>
</feature>
<feature type="transmembrane region" description="Helical" evidence="2">
    <location>
        <begin position="105"/>
        <end position="138"/>
    </location>
</feature>
<protein>
    <recommendedName>
        <fullName evidence="3">DUF418 domain-containing protein</fullName>
    </recommendedName>
</protein>
<sequence>MTASVPLARRAGGPDLARGVSLLGIALANMVGWLHGREWTVLLKQREGTGPDRVVDVLIALLADNRGFPLFAMLFGYGIGVLYRRSRDRGQSVRGFLLRMGRRHLVLLGIGLAHAILLFSGDILIGYAIVGMFVVLLISRHRVVLPLAGVLALPALGVWGWIDGTIGLTGQSGYAAASAPTYLASLEIRAGGALREVALAVVSDVALLAPMALGAIAARIHLLEQVEANRDLLRPMMRWGLLIGLLGAMPLTAVLVLDPAHAQLDSAVVLGALGVVHQYSGLAGALGLAAAAALLAERVRRRGAQQAGGSERGSSTSLTGAAVRGIEALGTVSLSVYIAQSVLYLALFPPYTLDLGARLGSAGTAGIAVLGWLAMIPLAVMLHRHGRRGPLEVVLRRLAGSSTGGSSTGGASTAGASTAGASTAGSATAAPQRVRPEASPSEGAGS</sequence>
<feature type="transmembrane region" description="Helical" evidence="2">
    <location>
        <begin position="144"/>
        <end position="162"/>
    </location>
</feature>
<feature type="transmembrane region" description="Helical" evidence="2">
    <location>
        <begin position="328"/>
        <end position="347"/>
    </location>
</feature>
<keyword evidence="2" id="KW-0472">Membrane</keyword>
<dbReference type="PANTHER" id="PTHR30590:SF2">
    <property type="entry name" value="INNER MEMBRANE PROTEIN"/>
    <property type="match status" value="1"/>
</dbReference>
<evidence type="ECO:0000256" key="2">
    <source>
        <dbReference type="SAM" id="Phobius"/>
    </source>
</evidence>
<accession>A0A291GS62</accession>
<name>A0A291GS62_9MICO</name>
<evidence type="ECO:0000313" key="5">
    <source>
        <dbReference type="Proteomes" id="UP000218165"/>
    </source>
</evidence>
<dbReference type="InterPro" id="IPR052529">
    <property type="entry name" value="Bact_Transport_Assoc"/>
</dbReference>
<feature type="transmembrane region" description="Helical" evidence="2">
    <location>
        <begin position="277"/>
        <end position="296"/>
    </location>
</feature>
<feature type="compositionally biased region" description="Low complexity" evidence="1">
    <location>
        <begin position="409"/>
        <end position="430"/>
    </location>
</feature>
<dbReference type="OrthoDB" id="2388539at2"/>
<evidence type="ECO:0000256" key="1">
    <source>
        <dbReference type="SAM" id="MobiDB-lite"/>
    </source>
</evidence>
<evidence type="ECO:0000313" key="4">
    <source>
        <dbReference type="EMBL" id="ATG52784.1"/>
    </source>
</evidence>
<dbReference type="Proteomes" id="UP000218165">
    <property type="component" value="Chromosome"/>
</dbReference>